<feature type="binding site" evidence="11">
    <location>
        <begin position="35"/>
        <end position="38"/>
    </location>
    <ligand>
        <name>substrate</name>
    </ligand>
</feature>
<keyword evidence="3 11" id="KW-0808">Transferase</keyword>
<dbReference type="GO" id="GO:0005524">
    <property type="term" value="F:ATP binding"/>
    <property type="evidence" value="ECO:0007669"/>
    <property type="project" value="UniProtKB-UniRule"/>
</dbReference>
<dbReference type="InterPro" id="IPR006206">
    <property type="entry name" value="Mevalonate/galactokinase"/>
</dbReference>
<dbReference type="STRING" id="268407.PWYN_03985"/>
<dbReference type="GO" id="GO:0006012">
    <property type="term" value="P:galactose metabolic process"/>
    <property type="evidence" value="ECO:0007669"/>
    <property type="project" value="UniProtKB-UniRule"/>
</dbReference>
<proteinExistence type="inferred from homology"/>
<evidence type="ECO:0000256" key="11">
    <source>
        <dbReference type="HAMAP-Rule" id="MF_00246"/>
    </source>
</evidence>
<dbReference type="InterPro" id="IPR014721">
    <property type="entry name" value="Ribsml_uS5_D2-typ_fold_subgr"/>
</dbReference>
<dbReference type="PRINTS" id="PR00473">
    <property type="entry name" value="GALCTOKINASE"/>
</dbReference>
<dbReference type="PIRSF" id="PIRSF000530">
    <property type="entry name" value="Galactokinase"/>
    <property type="match status" value="1"/>
</dbReference>
<evidence type="ECO:0000256" key="5">
    <source>
        <dbReference type="ARBA" id="ARBA00022741"/>
    </source>
</evidence>
<dbReference type="PRINTS" id="PR00959">
    <property type="entry name" value="MEVGALKINASE"/>
</dbReference>
<keyword evidence="7 11" id="KW-0067">ATP-binding</keyword>
<dbReference type="OrthoDB" id="250531at2"/>
<dbReference type="InterPro" id="IPR006203">
    <property type="entry name" value="GHMP_knse_ATP-bd_CS"/>
</dbReference>
<dbReference type="GO" id="GO:0000287">
    <property type="term" value="F:magnesium ion binding"/>
    <property type="evidence" value="ECO:0007669"/>
    <property type="project" value="UniProtKB-UniRule"/>
</dbReference>
<reference evidence="16 17" key="2">
    <citation type="submission" date="2014-10" db="EMBL/GenBank/DDBJ databases">
        <title>Comparative genomics of the Paenibacillus odorifer group.</title>
        <authorList>
            <person name="Tsai Y.-C."/>
            <person name="Martin N."/>
            <person name="Korlach J."/>
            <person name="Wiedmann M."/>
        </authorList>
    </citation>
    <scope>NUCLEOTIDE SEQUENCE [LARGE SCALE GENOMIC DNA]</scope>
    <source>
        <strain evidence="16 17">DSM 18334</strain>
    </source>
</reference>
<evidence type="ECO:0000256" key="1">
    <source>
        <dbReference type="ARBA" id="ARBA00006566"/>
    </source>
</evidence>
<feature type="domain" description="GHMP kinase N-terminal" evidence="13">
    <location>
        <begin position="96"/>
        <end position="181"/>
    </location>
</feature>
<dbReference type="NCBIfam" id="TIGR00131">
    <property type="entry name" value="gal_kin"/>
    <property type="match status" value="1"/>
</dbReference>
<dbReference type="InterPro" id="IPR020568">
    <property type="entry name" value="Ribosomal_Su5_D2-typ_SF"/>
</dbReference>
<feature type="binding site" evidence="11">
    <location>
        <position position="130"/>
    </location>
    <ligand>
        <name>Mg(2+)</name>
        <dbReference type="ChEBI" id="CHEBI:18420"/>
    </ligand>
</feature>
<feature type="domain" description="GHMP kinase C-terminal" evidence="14">
    <location>
        <begin position="287"/>
        <end position="366"/>
    </location>
</feature>
<dbReference type="InterPro" id="IPR019741">
    <property type="entry name" value="Galactokinase_CS"/>
</dbReference>
<dbReference type="Pfam" id="PF00288">
    <property type="entry name" value="GHMP_kinases_N"/>
    <property type="match status" value="1"/>
</dbReference>
<dbReference type="UniPathway" id="UPA00214"/>
<organism evidence="16 17">
    <name type="scientific">Paenibacillus wynnii</name>
    <dbReference type="NCBI Taxonomy" id="268407"/>
    <lineage>
        <taxon>Bacteria</taxon>
        <taxon>Bacillati</taxon>
        <taxon>Bacillota</taxon>
        <taxon>Bacilli</taxon>
        <taxon>Bacillales</taxon>
        <taxon>Paenibacillaceae</taxon>
        <taxon>Paenibacillus</taxon>
    </lineage>
</organism>
<accession>A0A098MAQ5</accession>
<dbReference type="GO" id="GO:0004335">
    <property type="term" value="F:galactokinase activity"/>
    <property type="evidence" value="ECO:0007669"/>
    <property type="project" value="UniProtKB-UniRule"/>
</dbReference>
<dbReference type="RefSeq" id="WP_036648715.1">
    <property type="nucleotide sequence ID" value="NZ_JQCR01000002.1"/>
</dbReference>
<name>A0A098MAQ5_9BACL</name>
<dbReference type="AlphaFoldDB" id="A0A098MAQ5"/>
<evidence type="ECO:0000259" key="15">
    <source>
        <dbReference type="Pfam" id="PF10509"/>
    </source>
</evidence>
<evidence type="ECO:0000313" key="17">
    <source>
        <dbReference type="Proteomes" id="UP000029734"/>
    </source>
</evidence>
<reference evidence="16 17" key="1">
    <citation type="submission" date="2014-08" db="EMBL/GenBank/DDBJ databases">
        <authorList>
            <person name="den Bakker H.C."/>
        </authorList>
    </citation>
    <scope>NUCLEOTIDE SEQUENCE [LARGE SCALE GENOMIC DNA]</scope>
    <source>
        <strain evidence="16 17">DSM 18334</strain>
    </source>
</reference>
<dbReference type="InterPro" id="IPR019539">
    <property type="entry name" value="GalKase_N"/>
</dbReference>
<comment type="similarity">
    <text evidence="1 11">Belongs to the GHMP kinase family. GalK subfamily.</text>
</comment>
<dbReference type="InterPro" id="IPR013750">
    <property type="entry name" value="GHMP_kinase_C_dom"/>
</dbReference>
<dbReference type="FunFam" id="3.30.230.10:FF:000017">
    <property type="entry name" value="Galactokinase"/>
    <property type="match status" value="1"/>
</dbReference>
<evidence type="ECO:0000256" key="9">
    <source>
        <dbReference type="ARBA" id="ARBA00023144"/>
    </source>
</evidence>
<evidence type="ECO:0000313" key="16">
    <source>
        <dbReference type="EMBL" id="KGE18617.1"/>
    </source>
</evidence>
<feature type="binding site" evidence="11">
    <location>
        <position position="69"/>
    </location>
    <ligand>
        <name>ATP</name>
        <dbReference type="ChEBI" id="CHEBI:30616"/>
    </ligand>
</feature>
<protein>
    <recommendedName>
        <fullName evidence="11 12">Galactokinase</fullName>
        <ecNumber evidence="11 12">2.7.1.6</ecNumber>
    </recommendedName>
    <alternativeName>
        <fullName evidence="11">Galactose kinase</fullName>
    </alternativeName>
</protein>
<dbReference type="NCBIfam" id="NF003705">
    <property type="entry name" value="PRK05322.1"/>
    <property type="match status" value="1"/>
</dbReference>
<comment type="subcellular location">
    <subcellularLocation>
        <location evidence="11">Cytoplasm</location>
    </subcellularLocation>
</comment>
<evidence type="ECO:0000256" key="3">
    <source>
        <dbReference type="ARBA" id="ARBA00022679"/>
    </source>
</evidence>
<dbReference type="EC" id="2.7.1.6" evidence="11 12"/>
<sequence>MSIGQMKQKFIDKYGESGQEERVFYAPGRVNLIGEHLDYNGGYVLPAALEFGTTLIVRPRSDGKINFASTNLPYEASIDFTEIGNEKSGEWIDYPIGVMVELKKKDTPVSKGYDLLFHGDIPNGSGLSSSASLEVVTAFAFLTLEGGDTDTVEISLLSQRAENQYVGVNSGIMDQFAVANGKRDHAILLMCDTLEYDLVPFVTGSYKLVIGNTNKKRGLVDSKYNERRQQCDEALSILQKEIPSLSYLAELTREQFEEHQGKIVDETVRRRARHVVEENQRVLDSVEVLKNNDLKQFGQYMNDSHDSLRDLYEVSCVELDIMVEEAQRIPGTLGSRMTGAGFGGCTVSLVHEDDIERFISEVGEAYTTRSGLVGEFYVCGIGNGVEELKGVK</sequence>
<evidence type="ECO:0000259" key="13">
    <source>
        <dbReference type="Pfam" id="PF00288"/>
    </source>
</evidence>
<feature type="binding site" evidence="11">
    <location>
        <begin position="124"/>
        <end position="130"/>
    </location>
    <ligand>
        <name>ATP</name>
        <dbReference type="ChEBI" id="CHEBI:30616"/>
    </ligand>
</feature>
<keyword evidence="5 11" id="KW-0547">Nucleotide-binding</keyword>
<evidence type="ECO:0000259" key="14">
    <source>
        <dbReference type="Pfam" id="PF08544"/>
    </source>
</evidence>
<dbReference type="PANTHER" id="PTHR10457">
    <property type="entry name" value="MEVALONATE KINASE/GALACTOKINASE"/>
    <property type="match status" value="1"/>
</dbReference>
<comment type="catalytic activity">
    <reaction evidence="11">
        <text>alpha-D-galactose + ATP = alpha-D-galactose 1-phosphate + ADP + H(+)</text>
        <dbReference type="Rhea" id="RHEA:13553"/>
        <dbReference type="ChEBI" id="CHEBI:15378"/>
        <dbReference type="ChEBI" id="CHEBI:28061"/>
        <dbReference type="ChEBI" id="CHEBI:30616"/>
        <dbReference type="ChEBI" id="CHEBI:58336"/>
        <dbReference type="ChEBI" id="CHEBI:456216"/>
        <dbReference type="EC" id="2.7.1.6"/>
    </reaction>
</comment>
<dbReference type="Pfam" id="PF10509">
    <property type="entry name" value="GalKase_gal_bdg"/>
    <property type="match status" value="1"/>
</dbReference>
<evidence type="ECO:0000256" key="7">
    <source>
        <dbReference type="ARBA" id="ARBA00022840"/>
    </source>
</evidence>
<evidence type="ECO:0000256" key="4">
    <source>
        <dbReference type="ARBA" id="ARBA00022723"/>
    </source>
</evidence>
<dbReference type="PROSITE" id="PS00627">
    <property type="entry name" value="GHMP_KINASES_ATP"/>
    <property type="match status" value="1"/>
</dbReference>
<gene>
    <name evidence="11" type="primary">galK</name>
    <name evidence="16" type="ORF">PWYN_03985</name>
</gene>
<dbReference type="InterPro" id="IPR022963">
    <property type="entry name" value="Galactokinase_bac"/>
</dbReference>
<feature type="domain" description="Galactokinase N-terminal" evidence="15">
    <location>
        <begin position="8"/>
        <end position="59"/>
    </location>
</feature>
<feature type="binding site" evidence="11">
    <location>
        <position position="224"/>
    </location>
    <ligand>
        <name>substrate</name>
    </ligand>
</feature>
<dbReference type="InterPro" id="IPR006204">
    <property type="entry name" value="GHMP_kinase_N_dom"/>
</dbReference>
<feature type="site" description="Transition state stabilizer" evidence="11">
    <location>
        <position position="29"/>
    </location>
</feature>
<dbReference type="eggNOG" id="COG0153">
    <property type="taxonomic scope" value="Bacteria"/>
</dbReference>
<evidence type="ECO:0000256" key="6">
    <source>
        <dbReference type="ARBA" id="ARBA00022777"/>
    </source>
</evidence>
<dbReference type="GO" id="GO:0005829">
    <property type="term" value="C:cytosol"/>
    <property type="evidence" value="ECO:0007669"/>
    <property type="project" value="TreeGrafter"/>
</dbReference>
<keyword evidence="9 11" id="KW-0299">Galactose metabolism</keyword>
<dbReference type="SUPFAM" id="SSF55060">
    <property type="entry name" value="GHMP Kinase, C-terminal domain"/>
    <property type="match status" value="1"/>
</dbReference>
<comment type="pathway">
    <text evidence="11">Carbohydrate metabolism; galactose metabolism.</text>
</comment>
<dbReference type="Proteomes" id="UP000029734">
    <property type="component" value="Unassembled WGS sequence"/>
</dbReference>
<keyword evidence="17" id="KW-1185">Reference proteome</keyword>
<keyword evidence="2 11" id="KW-0963">Cytoplasm</keyword>
<feature type="active site" description="Proton acceptor" evidence="11">
    <location>
        <position position="174"/>
    </location>
</feature>
<evidence type="ECO:0000256" key="2">
    <source>
        <dbReference type="ARBA" id="ARBA00022490"/>
    </source>
</evidence>
<keyword evidence="4 11" id="KW-0479">Metal-binding</keyword>
<dbReference type="PANTHER" id="PTHR10457:SF7">
    <property type="entry name" value="GALACTOKINASE-RELATED"/>
    <property type="match status" value="1"/>
</dbReference>
<comment type="function">
    <text evidence="11">Catalyzes the transfer of the gamma-phosphate of ATP to D-galactose to form alpha-D-galactose-1-phosphate (Gal-1-P).</text>
</comment>
<feature type="binding site" evidence="11">
    <location>
        <position position="162"/>
    </location>
    <ligand>
        <name>Mg(2+)</name>
        <dbReference type="ChEBI" id="CHEBI:18420"/>
    </ligand>
</feature>
<keyword evidence="8 11" id="KW-0460">Magnesium</keyword>
<dbReference type="Pfam" id="PF08544">
    <property type="entry name" value="GHMP_kinases_C"/>
    <property type="match status" value="1"/>
</dbReference>
<dbReference type="Gene3D" id="3.30.70.890">
    <property type="entry name" value="GHMP kinase, C-terminal domain"/>
    <property type="match status" value="1"/>
</dbReference>
<dbReference type="PROSITE" id="PS00106">
    <property type="entry name" value="GALACTOKINASE"/>
    <property type="match status" value="1"/>
</dbReference>
<evidence type="ECO:0000256" key="8">
    <source>
        <dbReference type="ARBA" id="ARBA00022842"/>
    </source>
</evidence>
<keyword evidence="6 11" id="KW-0418">Kinase</keyword>
<dbReference type="InterPro" id="IPR036554">
    <property type="entry name" value="GHMP_kinase_C_sf"/>
</dbReference>
<dbReference type="HAMAP" id="MF_00246">
    <property type="entry name" value="Galactokinase"/>
    <property type="match status" value="1"/>
</dbReference>
<comment type="caution">
    <text evidence="16">The sequence shown here is derived from an EMBL/GenBank/DDBJ whole genome shotgun (WGS) entry which is preliminary data.</text>
</comment>
<dbReference type="SUPFAM" id="SSF54211">
    <property type="entry name" value="Ribosomal protein S5 domain 2-like"/>
    <property type="match status" value="1"/>
</dbReference>
<dbReference type="EMBL" id="JQCR01000002">
    <property type="protein sequence ID" value="KGE18617.1"/>
    <property type="molecule type" value="Genomic_DNA"/>
</dbReference>
<dbReference type="FunFam" id="3.30.70.890:FF:000001">
    <property type="entry name" value="Galactokinase"/>
    <property type="match status" value="1"/>
</dbReference>
<keyword evidence="10 11" id="KW-0119">Carbohydrate metabolism</keyword>
<evidence type="ECO:0000256" key="12">
    <source>
        <dbReference type="NCBIfam" id="TIGR00131"/>
    </source>
</evidence>
<dbReference type="InterPro" id="IPR000705">
    <property type="entry name" value="Galactokinase"/>
</dbReference>
<dbReference type="Gene3D" id="3.30.230.10">
    <property type="match status" value="1"/>
</dbReference>
<evidence type="ECO:0000256" key="10">
    <source>
        <dbReference type="ARBA" id="ARBA00023277"/>
    </source>
</evidence>